<dbReference type="SUPFAM" id="SSF52343">
    <property type="entry name" value="Ferredoxin reductase-like, C-terminal NADP-linked domain"/>
    <property type="match status" value="1"/>
</dbReference>
<dbReference type="Gene3D" id="3.40.50.80">
    <property type="entry name" value="Nucleotide-binding domain of ferredoxin-NADP reductase (FNR) module"/>
    <property type="match status" value="1"/>
</dbReference>
<organism evidence="14 15">
    <name type="scientific">Rubritalea spongiae</name>
    <dbReference type="NCBI Taxonomy" id="430797"/>
    <lineage>
        <taxon>Bacteria</taxon>
        <taxon>Pseudomonadati</taxon>
        <taxon>Verrucomicrobiota</taxon>
        <taxon>Verrucomicrobiia</taxon>
        <taxon>Verrucomicrobiales</taxon>
        <taxon>Rubritaleaceae</taxon>
        <taxon>Rubritalea</taxon>
    </lineage>
</organism>
<evidence type="ECO:0000256" key="1">
    <source>
        <dbReference type="ARBA" id="ARBA00001917"/>
    </source>
</evidence>
<dbReference type="InterPro" id="IPR003097">
    <property type="entry name" value="CysJ-like_FAD-binding"/>
</dbReference>
<keyword evidence="9" id="KW-0249">Electron transport</keyword>
<dbReference type="RefSeq" id="WP_377096490.1">
    <property type="nucleotide sequence ID" value="NZ_JBHSJM010000001.1"/>
</dbReference>
<keyword evidence="4" id="KW-0028">Amino-acid biosynthesis</keyword>
<dbReference type="PIRSF" id="PIRSF000207">
    <property type="entry name" value="SiR-FP_CysJ"/>
    <property type="match status" value="1"/>
</dbReference>
<dbReference type="InterPro" id="IPR010199">
    <property type="entry name" value="CysJ"/>
</dbReference>
<evidence type="ECO:0000256" key="4">
    <source>
        <dbReference type="ARBA" id="ARBA00022605"/>
    </source>
</evidence>
<name>A0ABW5DWZ5_9BACT</name>
<evidence type="ECO:0000256" key="11">
    <source>
        <dbReference type="ARBA" id="ARBA00023192"/>
    </source>
</evidence>
<dbReference type="InterPro" id="IPR039261">
    <property type="entry name" value="FNR_nucleotide-bd"/>
</dbReference>
<keyword evidence="11" id="KW-0198">Cysteine biosynthesis</keyword>
<dbReference type="PANTHER" id="PTHR19384">
    <property type="entry name" value="NITRIC OXIDE SYNTHASE-RELATED"/>
    <property type="match status" value="1"/>
</dbReference>
<dbReference type="NCBIfam" id="NF004859">
    <property type="entry name" value="PRK06214.1"/>
    <property type="match status" value="1"/>
</dbReference>
<reference evidence="15" key="1">
    <citation type="journal article" date="2019" name="Int. J. Syst. Evol. Microbiol.">
        <title>The Global Catalogue of Microorganisms (GCM) 10K type strain sequencing project: providing services to taxonomists for standard genome sequencing and annotation.</title>
        <authorList>
            <consortium name="The Broad Institute Genomics Platform"/>
            <consortium name="The Broad Institute Genome Sequencing Center for Infectious Disease"/>
            <person name="Wu L."/>
            <person name="Ma J."/>
        </authorList>
    </citation>
    <scope>NUCLEOTIDE SEQUENCE [LARGE SCALE GENOMIC DNA]</scope>
    <source>
        <strain evidence="15">JCM 16545</strain>
    </source>
</reference>
<dbReference type="InterPro" id="IPR017938">
    <property type="entry name" value="Riboflavin_synthase-like_b-brl"/>
</dbReference>
<dbReference type="InterPro" id="IPR017927">
    <property type="entry name" value="FAD-bd_FR_type"/>
</dbReference>
<dbReference type="Pfam" id="PF00175">
    <property type="entry name" value="NAD_binding_1"/>
    <property type="match status" value="1"/>
</dbReference>
<dbReference type="PRINTS" id="PR00369">
    <property type="entry name" value="FLAVODOXIN"/>
</dbReference>
<dbReference type="Gene3D" id="1.20.990.10">
    <property type="entry name" value="NADPH-cytochrome p450 Reductase, Chain A, domain 3"/>
    <property type="match status" value="1"/>
</dbReference>
<dbReference type="Gene3D" id="2.40.30.10">
    <property type="entry name" value="Translation factors"/>
    <property type="match status" value="1"/>
</dbReference>
<dbReference type="InterPro" id="IPR029039">
    <property type="entry name" value="Flavoprotein-like_sf"/>
</dbReference>
<keyword evidence="7" id="KW-0274">FAD</keyword>
<dbReference type="PANTHER" id="PTHR19384:SF128">
    <property type="entry name" value="NADPH OXIDOREDUCTASE A"/>
    <property type="match status" value="1"/>
</dbReference>
<keyword evidence="3" id="KW-0813">Transport</keyword>
<dbReference type="InterPro" id="IPR001094">
    <property type="entry name" value="Flavdoxin-like"/>
</dbReference>
<sequence length="581" mass="64354">MSQQNYIPDDAPFTVEQRQWLNNLVSNFINDLTSGRGLDGQSAGPAVPVTILVGSQTGNSEALGKKLSKAMAKMNFNPELNDLGSYEMEKLPSEQNVLIITSTYGDGEPPDNAADFHEWILSDAAPSLEGVNFSVLALGDTEYPDFCKCGIEFDTRFEQLGATRIFPRVDCDVDFDEPYEEWKKGVLDALGASAAPAATASEDFSEDGYSKKNPFPAPILKNVNLNADGSPRETHHIEFSLEGSGLEYEVGDALGVYPQNDEAMVDEILSNMNFKPTEEVPLPGGGEGTLREALIYSYDIRNLNKTFIQNWQQRSGSPFLRSLVEGDDKAAFDDFCWGRELIDLITDHPADFEDAEEFVGSLKKLQPRLYSISSSPKAHPNEVHLTVGIVRYHSKHRDRAGVCSSFLSDRSEGVNPGVFLHSNNAFRLPENGDTPVIMVGPGTGIAPFRAFLEERKATEAKGGNWLFFGNPHEAEDFLYKEELDQMASDGVLTKLSTAFSRDQKEKIYVQNRMIEAGAELWKWLNEDKAAFYVCGDASRMAKDVDAALHTIAQEHGGLSEDEAAAFIKTLKKEKRYCRDVY</sequence>
<keyword evidence="10 14" id="KW-0560">Oxidoreductase</keyword>
<evidence type="ECO:0000256" key="6">
    <source>
        <dbReference type="ARBA" id="ARBA00022643"/>
    </source>
</evidence>
<dbReference type="Gene3D" id="3.40.50.360">
    <property type="match status" value="1"/>
</dbReference>
<dbReference type="InterPro" id="IPR008254">
    <property type="entry name" value="Flavodoxin/NO_synth"/>
</dbReference>
<dbReference type="PROSITE" id="PS50902">
    <property type="entry name" value="FLAVODOXIN_LIKE"/>
    <property type="match status" value="1"/>
</dbReference>
<evidence type="ECO:0000313" key="14">
    <source>
        <dbReference type="EMBL" id="MFD2274857.1"/>
    </source>
</evidence>
<proteinExistence type="predicted"/>
<dbReference type="InterPro" id="IPR001709">
    <property type="entry name" value="Flavoprot_Pyr_Nucl_cyt_Rdtase"/>
</dbReference>
<evidence type="ECO:0000256" key="9">
    <source>
        <dbReference type="ARBA" id="ARBA00022982"/>
    </source>
</evidence>
<dbReference type="CDD" id="cd06199">
    <property type="entry name" value="SiR"/>
    <property type="match status" value="1"/>
</dbReference>
<evidence type="ECO:0000256" key="8">
    <source>
        <dbReference type="ARBA" id="ARBA00022857"/>
    </source>
</evidence>
<evidence type="ECO:0000256" key="10">
    <source>
        <dbReference type="ARBA" id="ARBA00023002"/>
    </source>
</evidence>
<evidence type="ECO:0000256" key="2">
    <source>
        <dbReference type="ARBA" id="ARBA00001974"/>
    </source>
</evidence>
<evidence type="ECO:0000256" key="3">
    <source>
        <dbReference type="ARBA" id="ARBA00022448"/>
    </source>
</evidence>
<accession>A0ABW5DWZ5</accession>
<comment type="cofactor">
    <cofactor evidence="2">
        <name>FAD</name>
        <dbReference type="ChEBI" id="CHEBI:57692"/>
    </cofactor>
</comment>
<dbReference type="InterPro" id="IPR001433">
    <property type="entry name" value="OxRdtase_FAD/NAD-bd"/>
</dbReference>
<dbReference type="Pfam" id="PF00667">
    <property type="entry name" value="FAD_binding_1"/>
    <property type="match status" value="1"/>
</dbReference>
<evidence type="ECO:0000259" key="13">
    <source>
        <dbReference type="PROSITE" id="PS51384"/>
    </source>
</evidence>
<feature type="domain" description="Flavodoxin-like" evidence="12">
    <location>
        <begin position="49"/>
        <end position="187"/>
    </location>
</feature>
<keyword evidence="8" id="KW-0521">NADP</keyword>
<evidence type="ECO:0000256" key="5">
    <source>
        <dbReference type="ARBA" id="ARBA00022630"/>
    </source>
</evidence>
<keyword evidence="15" id="KW-1185">Reference proteome</keyword>
<keyword evidence="6" id="KW-0288">FMN</keyword>
<dbReference type="EC" id="1.8.1.2" evidence="14"/>
<comment type="cofactor">
    <cofactor evidence="1">
        <name>FMN</name>
        <dbReference type="ChEBI" id="CHEBI:58210"/>
    </cofactor>
</comment>
<evidence type="ECO:0000313" key="15">
    <source>
        <dbReference type="Proteomes" id="UP001597297"/>
    </source>
</evidence>
<dbReference type="PRINTS" id="PR00371">
    <property type="entry name" value="FPNCR"/>
</dbReference>
<dbReference type="PROSITE" id="PS51384">
    <property type="entry name" value="FAD_FR"/>
    <property type="match status" value="1"/>
</dbReference>
<evidence type="ECO:0000256" key="7">
    <source>
        <dbReference type="ARBA" id="ARBA00022827"/>
    </source>
</evidence>
<dbReference type="EMBL" id="JBHUJC010000001">
    <property type="protein sequence ID" value="MFD2274857.1"/>
    <property type="molecule type" value="Genomic_DNA"/>
</dbReference>
<dbReference type="Pfam" id="PF00258">
    <property type="entry name" value="Flavodoxin_1"/>
    <property type="match status" value="1"/>
</dbReference>
<dbReference type="Proteomes" id="UP001597297">
    <property type="component" value="Unassembled WGS sequence"/>
</dbReference>
<comment type="caution">
    <text evidence="14">The sequence shown here is derived from an EMBL/GenBank/DDBJ whole genome shotgun (WGS) entry which is preliminary data.</text>
</comment>
<keyword evidence="5" id="KW-0285">Flavoprotein</keyword>
<evidence type="ECO:0000259" key="12">
    <source>
        <dbReference type="PROSITE" id="PS50902"/>
    </source>
</evidence>
<dbReference type="GO" id="GO:0004783">
    <property type="term" value="F:sulfite reductase (NADPH) activity"/>
    <property type="evidence" value="ECO:0007669"/>
    <property type="project" value="UniProtKB-EC"/>
</dbReference>
<gene>
    <name evidence="14" type="ORF">ACFSQZ_00085</name>
</gene>
<dbReference type="SUPFAM" id="SSF63380">
    <property type="entry name" value="Riboflavin synthase domain-like"/>
    <property type="match status" value="1"/>
</dbReference>
<dbReference type="InterPro" id="IPR023173">
    <property type="entry name" value="NADPH_Cyt_P450_Rdtase_alpha"/>
</dbReference>
<feature type="domain" description="FAD-binding FR-type" evidence="13">
    <location>
        <begin position="212"/>
        <end position="429"/>
    </location>
</feature>
<protein>
    <submittedName>
        <fullName evidence="14">Sulfite reductase subunit alpha</fullName>
        <ecNumber evidence="14">1.8.1.2</ecNumber>
    </submittedName>
</protein>
<dbReference type="SUPFAM" id="SSF52218">
    <property type="entry name" value="Flavoproteins"/>
    <property type="match status" value="1"/>
</dbReference>